<dbReference type="InterPro" id="IPR001683">
    <property type="entry name" value="PX_dom"/>
</dbReference>
<dbReference type="Proteomes" id="UP000321570">
    <property type="component" value="Unassembled WGS sequence"/>
</dbReference>
<dbReference type="PANTHER" id="PTHR46571">
    <property type="entry name" value="SORTING NEXIN-8"/>
    <property type="match status" value="1"/>
</dbReference>
<dbReference type="GO" id="GO:0035091">
    <property type="term" value="F:phosphatidylinositol binding"/>
    <property type="evidence" value="ECO:0007669"/>
    <property type="project" value="InterPro"/>
</dbReference>
<dbReference type="AlphaFoldDB" id="A0A564YYU2"/>
<dbReference type="SMART" id="SM00312">
    <property type="entry name" value="PX"/>
    <property type="match status" value="1"/>
</dbReference>
<sequence length="458" mass="53418">MSMKTDVLSHIEQQIDELRHIYENIKAEHFPFGAITDTSPSPSPTTNYSDDQFVKVKGILDDLKIQFKTLLFKKGKTLSMPTVSKPELFHRTFSTSPGKKSQTISAGDIEPLGPNYSNSSLVLHGSMWSWKTVHESSWICSIVSYNLVTHEDAHYEFEIKTEMSEGLFASLLPGRSYSDIRVSRRYKEFEALYDTLQRVYPYLFVPTLPPKKPKKLRVELTVKRKSRFELWLSYLASHPIFCRAPCVLNFLLSEEEWRRPSKERYSVVPIENVVTFPPYTGVSSINLNMLHQLVKTIVGLSDHFKMEQNCLCEDFADVYSHYAEDLTTFARLEKDLGFVIVYSFCDLFKEWAATFSRRKWLYENQTRYFAEIIVNLKEFFTMLEELRSRLIGNFKSPLERIVMEAELNWVVEHCTRRLILQVAKFIESHRKMLVYDSKNCLDALSSVQAHFEGLKFEF</sequence>
<dbReference type="EMBL" id="CABIJS010000444">
    <property type="protein sequence ID" value="VUZ51808.1"/>
    <property type="molecule type" value="Genomic_DNA"/>
</dbReference>
<reference evidence="3 4" key="1">
    <citation type="submission" date="2019-07" db="EMBL/GenBank/DDBJ databases">
        <authorList>
            <person name="Jastrzebski P J."/>
            <person name="Paukszto L."/>
            <person name="Jastrzebski P J."/>
        </authorList>
    </citation>
    <scope>NUCLEOTIDE SEQUENCE [LARGE SCALE GENOMIC DNA]</scope>
    <source>
        <strain evidence="3 4">WMS-il1</strain>
    </source>
</reference>
<protein>
    <recommendedName>
        <fullName evidence="2">PX domain-containing protein</fullName>
    </recommendedName>
</protein>
<dbReference type="GO" id="GO:0034498">
    <property type="term" value="P:early endosome to Golgi transport"/>
    <property type="evidence" value="ECO:0007669"/>
    <property type="project" value="TreeGrafter"/>
</dbReference>
<evidence type="ECO:0000313" key="3">
    <source>
        <dbReference type="EMBL" id="VUZ51808.1"/>
    </source>
</evidence>
<dbReference type="GO" id="GO:0006886">
    <property type="term" value="P:intracellular protein transport"/>
    <property type="evidence" value="ECO:0007669"/>
    <property type="project" value="TreeGrafter"/>
</dbReference>
<dbReference type="InterPro" id="IPR036871">
    <property type="entry name" value="PX_dom_sf"/>
</dbReference>
<name>A0A564YYU2_HYMDI</name>
<feature type="domain" description="PX" evidence="2">
    <location>
        <begin position="135"/>
        <end position="258"/>
    </location>
</feature>
<dbReference type="InterPro" id="IPR028662">
    <property type="entry name" value="SNX8/Mvp1"/>
</dbReference>
<evidence type="ECO:0000256" key="1">
    <source>
        <dbReference type="ARBA" id="ARBA00004287"/>
    </source>
</evidence>
<dbReference type="GO" id="GO:0005829">
    <property type="term" value="C:cytosol"/>
    <property type="evidence" value="ECO:0007669"/>
    <property type="project" value="GOC"/>
</dbReference>
<dbReference type="Gene3D" id="3.30.1520.10">
    <property type="entry name" value="Phox-like domain"/>
    <property type="match status" value="1"/>
</dbReference>
<organism evidence="3 4">
    <name type="scientific">Hymenolepis diminuta</name>
    <name type="common">Rat tapeworm</name>
    <dbReference type="NCBI Taxonomy" id="6216"/>
    <lineage>
        <taxon>Eukaryota</taxon>
        <taxon>Metazoa</taxon>
        <taxon>Spiralia</taxon>
        <taxon>Lophotrochozoa</taxon>
        <taxon>Platyhelminthes</taxon>
        <taxon>Cestoda</taxon>
        <taxon>Eucestoda</taxon>
        <taxon>Cyclophyllidea</taxon>
        <taxon>Hymenolepididae</taxon>
        <taxon>Hymenolepis</taxon>
    </lineage>
</organism>
<dbReference type="PROSITE" id="PS50195">
    <property type="entry name" value="PX"/>
    <property type="match status" value="1"/>
</dbReference>
<keyword evidence="4" id="KW-1185">Reference proteome</keyword>
<dbReference type="PANTHER" id="PTHR46571:SF1">
    <property type="entry name" value="SORTING NEXIN-8"/>
    <property type="match status" value="1"/>
</dbReference>
<accession>A0A564YYU2</accession>
<dbReference type="GO" id="GO:0031901">
    <property type="term" value="C:early endosome membrane"/>
    <property type="evidence" value="ECO:0007669"/>
    <property type="project" value="TreeGrafter"/>
</dbReference>
<gene>
    <name evidence="3" type="ORF">WMSIL1_LOCUS10149</name>
</gene>
<evidence type="ECO:0000313" key="4">
    <source>
        <dbReference type="Proteomes" id="UP000321570"/>
    </source>
</evidence>
<evidence type="ECO:0000259" key="2">
    <source>
        <dbReference type="PROSITE" id="PS50195"/>
    </source>
</evidence>
<dbReference type="SUPFAM" id="SSF64268">
    <property type="entry name" value="PX domain"/>
    <property type="match status" value="1"/>
</dbReference>
<proteinExistence type="predicted"/>
<dbReference type="Pfam" id="PF00787">
    <property type="entry name" value="PX"/>
    <property type="match status" value="1"/>
</dbReference>
<comment type="subcellular location">
    <subcellularLocation>
        <location evidence="1">Membrane</location>
        <topology evidence="1">Peripheral membrane protein</topology>
        <orientation evidence="1">Cytoplasmic side</orientation>
    </subcellularLocation>
</comment>